<gene>
    <name evidence="2" type="ordered locus">Hneap_1878</name>
</gene>
<dbReference type="EMBL" id="CP001801">
    <property type="protein sequence ID" value="ACX96700.1"/>
    <property type="molecule type" value="Genomic_DNA"/>
</dbReference>
<evidence type="ECO:0000313" key="2">
    <source>
        <dbReference type="EMBL" id="ACX96700.1"/>
    </source>
</evidence>
<protein>
    <recommendedName>
        <fullName evidence="4">Cbb3-type cytochrome oxidase component</fullName>
    </recommendedName>
</protein>
<dbReference type="HOGENOM" id="CLU_2633174_0_0_6"/>
<dbReference type="KEGG" id="hna:Hneap_1878"/>
<dbReference type="STRING" id="555778.Hneap_1878"/>
<feature type="region of interest" description="Disordered" evidence="1">
    <location>
        <begin position="58"/>
        <end position="77"/>
    </location>
</feature>
<accession>D0L1X7</accession>
<keyword evidence="3" id="KW-1185">Reference proteome</keyword>
<proteinExistence type="predicted"/>
<dbReference type="RefSeq" id="WP_012824733.1">
    <property type="nucleotide sequence ID" value="NC_013422.1"/>
</dbReference>
<organism evidence="2 3">
    <name type="scientific">Halothiobacillus neapolitanus (strain ATCC 23641 / DSM 15147 / CIP 104769 / NCIMB 8539 / c2)</name>
    <name type="common">Thiobacillus neapolitanus</name>
    <dbReference type="NCBI Taxonomy" id="555778"/>
    <lineage>
        <taxon>Bacteria</taxon>
        <taxon>Pseudomonadati</taxon>
        <taxon>Pseudomonadota</taxon>
        <taxon>Gammaproteobacteria</taxon>
        <taxon>Chromatiales</taxon>
        <taxon>Halothiobacillaceae</taxon>
        <taxon>Halothiobacillus</taxon>
    </lineage>
</organism>
<dbReference type="AlphaFoldDB" id="D0L1X7"/>
<evidence type="ECO:0000256" key="1">
    <source>
        <dbReference type="SAM" id="MobiDB-lite"/>
    </source>
</evidence>
<name>D0L1X7_HALNC</name>
<evidence type="ECO:0008006" key="4">
    <source>
        <dbReference type="Google" id="ProtNLM"/>
    </source>
</evidence>
<sequence length="77" mass="9017">MISEFFNWIGRPEIAKTIELFLLLGVFIIVLIYAYTGKKRGKRLESYRDIPFLDDHNHVSTDANKEQVSKNESESRK</sequence>
<reference evidence="2 3" key="1">
    <citation type="submission" date="2009-10" db="EMBL/GenBank/DDBJ databases">
        <title>Complete sequence of Halothiobacillus neapolitanus c2.</title>
        <authorList>
            <consortium name="US DOE Joint Genome Institute"/>
            <person name="Lucas S."/>
            <person name="Copeland A."/>
            <person name="Lapidus A."/>
            <person name="Glavina del Rio T."/>
            <person name="Tice H."/>
            <person name="Bruce D."/>
            <person name="Goodwin L."/>
            <person name="Pitluck S."/>
            <person name="Davenport K."/>
            <person name="Brettin T."/>
            <person name="Detter J.C."/>
            <person name="Han C."/>
            <person name="Tapia R."/>
            <person name="Larimer F."/>
            <person name="Land M."/>
            <person name="Hauser L."/>
            <person name="Kyrpides N."/>
            <person name="Mikhailova N."/>
            <person name="Kerfeld C."/>
            <person name="Cannon G."/>
            <person name="Heinhort S."/>
        </authorList>
    </citation>
    <scope>NUCLEOTIDE SEQUENCE [LARGE SCALE GENOMIC DNA]</scope>
    <source>
        <strain evidence="3">ATCC 23641 / c2</strain>
    </source>
</reference>
<dbReference type="Proteomes" id="UP000009102">
    <property type="component" value="Chromosome"/>
</dbReference>
<evidence type="ECO:0000313" key="3">
    <source>
        <dbReference type="Proteomes" id="UP000009102"/>
    </source>
</evidence>